<dbReference type="Gene3D" id="2.60.40.10">
    <property type="entry name" value="Immunoglobulins"/>
    <property type="match status" value="1"/>
</dbReference>
<dbReference type="Proteomes" id="UP000236319">
    <property type="component" value="Unassembled WGS sequence"/>
</dbReference>
<dbReference type="InterPro" id="IPR014756">
    <property type="entry name" value="Ig_E-set"/>
</dbReference>
<dbReference type="PANTHER" id="PTHR46316">
    <property type="entry name" value="SNF1-RELATED PROTEIN KINASE REGULATORY SUBUNIT BETA-1"/>
    <property type="match status" value="1"/>
</dbReference>
<dbReference type="OrthoDB" id="531008at2759"/>
<proteinExistence type="predicted"/>
<dbReference type="EMBL" id="BDSA01000001">
    <property type="protein sequence ID" value="GBE59816.1"/>
    <property type="molecule type" value="Genomic_DNA"/>
</dbReference>
<evidence type="ECO:0000313" key="3">
    <source>
        <dbReference type="Proteomes" id="UP000236319"/>
    </source>
</evidence>
<dbReference type="GO" id="GO:0016301">
    <property type="term" value="F:kinase activity"/>
    <property type="evidence" value="ECO:0007669"/>
    <property type="project" value="UniProtKB-KW"/>
</dbReference>
<evidence type="ECO:0000313" key="2">
    <source>
        <dbReference type="EMBL" id="GBE59816.1"/>
    </source>
</evidence>
<protein>
    <submittedName>
        <fullName evidence="2">5-AMP-activated kinase subunit beta-1 family protein</fullName>
    </submittedName>
</protein>
<sequence length="334" mass="36705">MTTNGAFQGFVSSGDSIYGHAGDSDVSDPAAGDATPYDSAAFAVASYSIPSQTHATASTGVESLGSITAAVPPASVAGAPPTNLKTDSVFEALRWSEEIAPYFSDIRDIGNWVHPEPPAADKVTAVFNWNHGGKEVYLICKEDGETKRLRMYRNGNSFMLVRDVPKALIEYTFLVDGIEQCAPDQPFQRTADGVKNVMDCVNVLRVESVVAADEADPFEGYFDQSLPDRRYMAQEAQVVPNALLYRSPNFRDGDRVGNDIHVMANHIYEDTMSDDVLGRNYRSYTNIYCWETSSADISLSRNSASVIYITRGPHEHETESEVQAQALKWFNVTE</sequence>
<reference evidence="2 3" key="1">
    <citation type="journal article" date="2017" name="BMC Genomics">
        <title>Whole-genome assembly of Babesia ovata and comparative genomics between closely related pathogens.</title>
        <authorList>
            <person name="Yamagishi J."/>
            <person name="Asada M."/>
            <person name="Hakimi H."/>
            <person name="Tanaka T.Q."/>
            <person name="Sugimoto C."/>
            <person name="Kawazu S."/>
        </authorList>
    </citation>
    <scope>NUCLEOTIDE SEQUENCE [LARGE SCALE GENOMIC DNA]</scope>
    <source>
        <strain evidence="2 3">Miyake</strain>
    </source>
</reference>
<keyword evidence="2" id="KW-0418">Kinase</keyword>
<dbReference type="GeneID" id="39873586"/>
<dbReference type="InterPro" id="IPR043554">
    <property type="entry name" value="KINB"/>
</dbReference>
<comment type="caution">
    <text evidence="2">The sequence shown here is derived from an EMBL/GenBank/DDBJ whole genome shotgun (WGS) entry which is preliminary data.</text>
</comment>
<dbReference type="CDD" id="cd02859">
    <property type="entry name" value="E_set_AMPKbeta_like_N"/>
    <property type="match status" value="1"/>
</dbReference>
<keyword evidence="3" id="KW-1185">Reference proteome</keyword>
<feature type="domain" description="AMP-activated protein kinase glycogen-binding" evidence="1">
    <location>
        <begin position="124"/>
        <end position="196"/>
    </location>
</feature>
<name>A0A2H6KA00_9APIC</name>
<organism evidence="2 3">
    <name type="scientific">Babesia ovata</name>
    <dbReference type="NCBI Taxonomy" id="189622"/>
    <lineage>
        <taxon>Eukaryota</taxon>
        <taxon>Sar</taxon>
        <taxon>Alveolata</taxon>
        <taxon>Apicomplexa</taxon>
        <taxon>Aconoidasida</taxon>
        <taxon>Piroplasmida</taxon>
        <taxon>Babesiidae</taxon>
        <taxon>Babesia</taxon>
    </lineage>
</organism>
<gene>
    <name evidence="2" type="ORF">BOVATA_013090</name>
</gene>
<dbReference type="VEuPathDB" id="PiroplasmaDB:BOVATA_013090"/>
<dbReference type="SUPFAM" id="SSF81296">
    <property type="entry name" value="E set domains"/>
    <property type="match status" value="1"/>
</dbReference>
<evidence type="ECO:0000259" key="1">
    <source>
        <dbReference type="Pfam" id="PF16561"/>
    </source>
</evidence>
<dbReference type="Pfam" id="PF16561">
    <property type="entry name" value="AMPK1_CBM"/>
    <property type="match status" value="1"/>
</dbReference>
<dbReference type="InterPro" id="IPR013783">
    <property type="entry name" value="Ig-like_fold"/>
</dbReference>
<dbReference type="RefSeq" id="XP_028866059.1">
    <property type="nucleotide sequence ID" value="XM_029010226.1"/>
</dbReference>
<dbReference type="InterPro" id="IPR032640">
    <property type="entry name" value="AMPK1_CBM"/>
</dbReference>
<accession>A0A2H6KA00</accession>
<keyword evidence="2" id="KW-0808">Transferase</keyword>
<dbReference type="PANTHER" id="PTHR46316:SF5">
    <property type="entry name" value="SNF1-RELATED PROTEIN KINASE REGULATORY SUBUNIT BETA-3"/>
    <property type="match status" value="1"/>
</dbReference>
<dbReference type="AlphaFoldDB" id="A0A2H6KA00"/>